<dbReference type="FunFam" id="2.30.22.10:FF:000001">
    <property type="entry name" value="Protein GrpE"/>
    <property type="match status" value="1"/>
</dbReference>
<dbReference type="Gene3D" id="2.30.22.10">
    <property type="entry name" value="Head domain of nucleotide exchange factor GrpE"/>
    <property type="match status" value="1"/>
</dbReference>
<dbReference type="SUPFAM" id="SSF51064">
    <property type="entry name" value="Head domain of nucleotide exchange factor GrpE"/>
    <property type="match status" value="1"/>
</dbReference>
<dbReference type="GO" id="GO:0051082">
    <property type="term" value="F:unfolded protein binding"/>
    <property type="evidence" value="ECO:0007669"/>
    <property type="project" value="TreeGrafter"/>
</dbReference>
<evidence type="ECO:0000256" key="10">
    <source>
        <dbReference type="HAMAP-Rule" id="MF_01151"/>
    </source>
</evidence>
<dbReference type="RefSeq" id="WP_016147561.1">
    <property type="nucleotide sequence ID" value="NZ_KB976103.1"/>
</dbReference>
<evidence type="ECO:0000256" key="11">
    <source>
        <dbReference type="RuleBase" id="RU000639"/>
    </source>
</evidence>
<dbReference type="EMBL" id="AQOB01000004">
    <property type="protein sequence ID" value="EOQ38362.1"/>
    <property type="molecule type" value="Genomic_DNA"/>
</dbReference>
<reference evidence="14 15" key="1">
    <citation type="submission" date="2013-01" db="EMBL/GenBank/DDBJ databases">
        <title>The Genome Sequence of Butyricicoccus pullicaecorum 1.2.</title>
        <authorList>
            <consortium name="The Broad Institute Genome Sequencing Platform"/>
            <person name="Earl A."/>
            <person name="Ward D."/>
            <person name="Feldgarden M."/>
            <person name="Gevers D."/>
            <person name="Van Immerseel F."/>
            <person name="Eeckhaut V."/>
            <person name="Walker B."/>
            <person name="Young S.K."/>
            <person name="Zeng Q."/>
            <person name="Gargeya S."/>
            <person name="Fitzgerald M."/>
            <person name="Haas B."/>
            <person name="Abouelleil A."/>
            <person name="Alvarado L."/>
            <person name="Arachchi H.M."/>
            <person name="Berlin A.M."/>
            <person name="Chapman S.B."/>
            <person name="Dewar J."/>
            <person name="Goldberg J."/>
            <person name="Griggs A."/>
            <person name="Gujja S."/>
            <person name="Hansen M."/>
            <person name="Howarth C."/>
            <person name="Imamovic A."/>
            <person name="Larimer J."/>
            <person name="McCowan C."/>
            <person name="Murphy C."/>
            <person name="Neiman D."/>
            <person name="Pearson M."/>
            <person name="Priest M."/>
            <person name="Roberts A."/>
            <person name="Saif S."/>
            <person name="Shea T."/>
            <person name="Sisk P."/>
            <person name="Sykes S."/>
            <person name="Wortman J."/>
            <person name="Nusbaum C."/>
            <person name="Birren B."/>
        </authorList>
    </citation>
    <scope>NUCLEOTIDE SEQUENCE [LARGE SCALE GENOMIC DNA]</scope>
    <source>
        <strain evidence="14 15">1.2</strain>
    </source>
</reference>
<evidence type="ECO:0000313" key="14">
    <source>
        <dbReference type="EMBL" id="EOQ38362.1"/>
    </source>
</evidence>
<proteinExistence type="inferred from homology"/>
<evidence type="ECO:0000256" key="9">
    <source>
        <dbReference type="ARBA" id="ARBA00076414"/>
    </source>
</evidence>
<feature type="compositionally biased region" description="Acidic residues" evidence="13">
    <location>
        <begin position="9"/>
        <end position="26"/>
    </location>
</feature>
<dbReference type="NCBIfam" id="NF010738">
    <property type="entry name" value="PRK14140.1"/>
    <property type="match status" value="1"/>
</dbReference>
<keyword evidence="5 10" id="KW-0346">Stress response</keyword>
<evidence type="ECO:0000313" key="15">
    <source>
        <dbReference type="Proteomes" id="UP000013981"/>
    </source>
</evidence>
<comment type="caution">
    <text evidence="14">The sequence shown here is derived from an EMBL/GenBank/DDBJ whole genome shotgun (WGS) entry which is preliminary data.</text>
</comment>
<dbReference type="PROSITE" id="PS01071">
    <property type="entry name" value="GRPE"/>
    <property type="match status" value="1"/>
</dbReference>
<evidence type="ECO:0000256" key="4">
    <source>
        <dbReference type="ARBA" id="ARBA00022490"/>
    </source>
</evidence>
<protein>
    <recommendedName>
        <fullName evidence="8 10">Protein GrpE</fullName>
    </recommendedName>
    <alternativeName>
        <fullName evidence="9 10">HSP-70 cofactor</fullName>
    </alternativeName>
</protein>
<keyword evidence="4 10" id="KW-0963">Cytoplasm</keyword>
<evidence type="ECO:0000256" key="7">
    <source>
        <dbReference type="ARBA" id="ARBA00053401"/>
    </source>
</evidence>
<dbReference type="HOGENOM" id="CLU_057217_5_2_9"/>
<dbReference type="InterPro" id="IPR000740">
    <property type="entry name" value="GrpE"/>
</dbReference>
<dbReference type="CDD" id="cd00446">
    <property type="entry name" value="GrpE"/>
    <property type="match status" value="1"/>
</dbReference>
<gene>
    <name evidence="10" type="primary">grpE</name>
    <name evidence="14" type="ORF">HMPREF1526_01393</name>
</gene>
<dbReference type="Proteomes" id="UP000013981">
    <property type="component" value="Unassembled WGS sequence"/>
</dbReference>
<dbReference type="OrthoDB" id="9812586at2"/>
<dbReference type="GO" id="GO:0042803">
    <property type="term" value="F:protein homodimerization activity"/>
    <property type="evidence" value="ECO:0007669"/>
    <property type="project" value="InterPro"/>
</dbReference>
<dbReference type="PANTHER" id="PTHR21237:SF23">
    <property type="entry name" value="GRPE PROTEIN HOMOLOG, MITOCHONDRIAL"/>
    <property type="match status" value="1"/>
</dbReference>
<evidence type="ECO:0000256" key="13">
    <source>
        <dbReference type="SAM" id="MobiDB-lite"/>
    </source>
</evidence>
<evidence type="ECO:0000256" key="3">
    <source>
        <dbReference type="ARBA" id="ARBA00011738"/>
    </source>
</evidence>
<dbReference type="eggNOG" id="COG0576">
    <property type="taxonomic scope" value="Bacteria"/>
</dbReference>
<sequence>MANEKENLQTEEEVETVQTEAADETAETQAGTEESALSALQAQYDELNDRYLRMAAEYDNFRKRSRAERDSVHAEAVAYAVKALLATVDNLSRALAQPTEDAAYKQGIEMTYNQMMESFQSLGVTEIVSEPGTVFDPNLHNAVMHIDDDSFGENVIAEVFQKGFQLGDKVIRHAMVKVAN</sequence>
<evidence type="ECO:0000256" key="5">
    <source>
        <dbReference type="ARBA" id="ARBA00023016"/>
    </source>
</evidence>
<dbReference type="AlphaFoldDB" id="R8W5E1"/>
<dbReference type="Pfam" id="PF01025">
    <property type="entry name" value="GrpE"/>
    <property type="match status" value="1"/>
</dbReference>
<feature type="region of interest" description="Disordered" evidence="13">
    <location>
        <begin position="1"/>
        <end position="36"/>
    </location>
</feature>
<comment type="function">
    <text evidence="7 10 11">Participates actively in the response to hyperosmotic and heat shock by preventing the aggregation of stress-denatured proteins, in association with DnaK and GrpE. It is the nucleotide exchange factor for DnaK and may function as a thermosensor. Unfolded proteins bind initially to DnaJ; upon interaction with the DnaJ-bound protein, DnaK hydrolyzes its bound ATP, resulting in the formation of a stable complex. GrpE releases ADP from DnaK; ATP binding to DnaK triggers the release of the substrate protein, thus completing the reaction cycle. Several rounds of ATP-dependent interactions between DnaJ, DnaK and GrpE are required for fully efficient folding.</text>
</comment>
<dbReference type="SUPFAM" id="SSF58014">
    <property type="entry name" value="Coiled-coil domain of nucleotide exchange factor GrpE"/>
    <property type="match status" value="1"/>
</dbReference>
<comment type="similarity">
    <text evidence="2 10 12">Belongs to the GrpE family.</text>
</comment>
<evidence type="ECO:0000256" key="1">
    <source>
        <dbReference type="ARBA" id="ARBA00004496"/>
    </source>
</evidence>
<dbReference type="Gene3D" id="3.90.20.20">
    <property type="match status" value="1"/>
</dbReference>
<dbReference type="GO" id="GO:0005737">
    <property type="term" value="C:cytoplasm"/>
    <property type="evidence" value="ECO:0007669"/>
    <property type="project" value="UniProtKB-SubCell"/>
</dbReference>
<dbReference type="HAMAP" id="MF_01151">
    <property type="entry name" value="GrpE"/>
    <property type="match status" value="1"/>
</dbReference>
<keyword evidence="15" id="KW-1185">Reference proteome</keyword>
<dbReference type="GO" id="GO:0051087">
    <property type="term" value="F:protein-folding chaperone binding"/>
    <property type="evidence" value="ECO:0007669"/>
    <property type="project" value="InterPro"/>
</dbReference>
<dbReference type="InterPro" id="IPR013805">
    <property type="entry name" value="GrpE_CC"/>
</dbReference>
<evidence type="ECO:0000256" key="6">
    <source>
        <dbReference type="ARBA" id="ARBA00023186"/>
    </source>
</evidence>
<keyword evidence="6 10" id="KW-0143">Chaperone</keyword>
<accession>R8W5E1</accession>
<dbReference type="PRINTS" id="PR00773">
    <property type="entry name" value="GRPEPROTEIN"/>
</dbReference>
<dbReference type="GO" id="GO:0006457">
    <property type="term" value="P:protein folding"/>
    <property type="evidence" value="ECO:0007669"/>
    <property type="project" value="InterPro"/>
</dbReference>
<comment type="subcellular location">
    <subcellularLocation>
        <location evidence="1 10">Cytoplasm</location>
    </subcellularLocation>
</comment>
<name>R8W5E1_9FIRM</name>
<dbReference type="PANTHER" id="PTHR21237">
    <property type="entry name" value="GRPE PROTEIN"/>
    <property type="match status" value="1"/>
</dbReference>
<feature type="compositionally biased region" description="Low complexity" evidence="13">
    <location>
        <begin position="27"/>
        <end position="36"/>
    </location>
</feature>
<organism evidence="14 15">
    <name type="scientific">Butyricicoccus pullicaecorum 1.2</name>
    <dbReference type="NCBI Taxonomy" id="1203606"/>
    <lineage>
        <taxon>Bacteria</taxon>
        <taxon>Bacillati</taxon>
        <taxon>Bacillota</taxon>
        <taxon>Clostridia</taxon>
        <taxon>Eubacteriales</taxon>
        <taxon>Butyricicoccaceae</taxon>
        <taxon>Butyricicoccus</taxon>
    </lineage>
</organism>
<evidence type="ECO:0000256" key="12">
    <source>
        <dbReference type="RuleBase" id="RU004478"/>
    </source>
</evidence>
<evidence type="ECO:0000256" key="2">
    <source>
        <dbReference type="ARBA" id="ARBA00009054"/>
    </source>
</evidence>
<comment type="subunit">
    <text evidence="3 10">Homodimer.</text>
</comment>
<dbReference type="InterPro" id="IPR009012">
    <property type="entry name" value="GrpE_head"/>
</dbReference>
<evidence type="ECO:0000256" key="8">
    <source>
        <dbReference type="ARBA" id="ARBA00072274"/>
    </source>
</evidence>
<dbReference type="PATRIC" id="fig|1203606.4.peg.1355"/>
<dbReference type="GO" id="GO:0000774">
    <property type="term" value="F:adenyl-nucleotide exchange factor activity"/>
    <property type="evidence" value="ECO:0007669"/>
    <property type="project" value="InterPro"/>
</dbReference>